<feature type="region of interest" description="Disordered" evidence="1">
    <location>
        <begin position="101"/>
        <end position="132"/>
    </location>
</feature>
<comment type="caution">
    <text evidence="3">The sequence shown here is derived from an EMBL/GenBank/DDBJ whole genome shotgun (WGS) entry which is preliminary data.</text>
</comment>
<reference evidence="3 4" key="1">
    <citation type="journal article" date="2021" name="bioRxiv">
        <title>The Gossypium anomalum genome as a resource for cotton improvement and evolutionary analysis of hybrid incompatibility.</title>
        <authorList>
            <person name="Grover C.E."/>
            <person name="Yuan D."/>
            <person name="Arick M.A."/>
            <person name="Miller E.R."/>
            <person name="Hu G."/>
            <person name="Peterson D.G."/>
            <person name="Wendel J.F."/>
            <person name="Udall J.A."/>
        </authorList>
    </citation>
    <scope>NUCLEOTIDE SEQUENCE [LARGE SCALE GENOMIC DNA]</scope>
    <source>
        <strain evidence="3">JFW-Udall</strain>
        <tissue evidence="3">Leaf</tissue>
    </source>
</reference>
<evidence type="ECO:0000313" key="4">
    <source>
        <dbReference type="Proteomes" id="UP000701853"/>
    </source>
</evidence>
<dbReference type="OrthoDB" id="2013011at2759"/>
<proteinExistence type="predicted"/>
<keyword evidence="4" id="KW-1185">Reference proteome</keyword>
<accession>A0A8J5Z885</accession>
<dbReference type="PANTHER" id="PTHR35127">
    <property type="entry name" value="OS03G0736900 PROTEIN"/>
    <property type="match status" value="1"/>
</dbReference>
<sequence length="285" mass="31919">MEVMRQTFKKTVGKRAVRVPAYTLHAFHMRPVLVENAFITQQDPLLLNLLLCPLPLGGTRGSTMAVLGGVGCGGNVCLRRQQSPGLFNFHNPNGRPCSFMASNPQSSKPRTSTKKISTSKVSLQPLPKQQEKKRNELVYEKIDEWMRDSVVEIVKKLPESPLLVHVFSDDNRTRTRTEKADENNWVSVKQKWEKGETPMPDGVIFVEQIEGDDEESDEKEEVSRAWGIVVQGQGCGLAPACYLLKTSKVSSGLGLKCTHFCLVKVKSFRETAFSQLKNCWLLQGN</sequence>
<protein>
    <recommendedName>
        <fullName evidence="2">DUF7804 domain-containing protein</fullName>
    </recommendedName>
</protein>
<organism evidence="3 4">
    <name type="scientific">Gossypium anomalum</name>
    <dbReference type="NCBI Taxonomy" id="47600"/>
    <lineage>
        <taxon>Eukaryota</taxon>
        <taxon>Viridiplantae</taxon>
        <taxon>Streptophyta</taxon>
        <taxon>Embryophyta</taxon>
        <taxon>Tracheophyta</taxon>
        <taxon>Spermatophyta</taxon>
        <taxon>Magnoliopsida</taxon>
        <taxon>eudicotyledons</taxon>
        <taxon>Gunneridae</taxon>
        <taxon>Pentapetalae</taxon>
        <taxon>rosids</taxon>
        <taxon>malvids</taxon>
        <taxon>Malvales</taxon>
        <taxon>Malvaceae</taxon>
        <taxon>Malvoideae</taxon>
        <taxon>Gossypium</taxon>
    </lineage>
</organism>
<evidence type="ECO:0000256" key="1">
    <source>
        <dbReference type="SAM" id="MobiDB-lite"/>
    </source>
</evidence>
<dbReference type="Pfam" id="PF25089">
    <property type="entry name" value="DUF7804"/>
    <property type="match status" value="1"/>
</dbReference>
<dbReference type="AlphaFoldDB" id="A0A8J5Z885"/>
<dbReference type="Proteomes" id="UP000701853">
    <property type="component" value="Chromosome 2"/>
</dbReference>
<feature type="compositionally biased region" description="Low complexity" evidence="1">
    <location>
        <begin position="106"/>
        <end position="122"/>
    </location>
</feature>
<dbReference type="EMBL" id="JAHUZN010000002">
    <property type="protein sequence ID" value="KAG8501866.1"/>
    <property type="molecule type" value="Genomic_DNA"/>
</dbReference>
<gene>
    <name evidence="3" type="ORF">CXB51_004685</name>
</gene>
<dbReference type="InterPro" id="IPR056706">
    <property type="entry name" value="DUF7804"/>
</dbReference>
<feature type="domain" description="DUF7804" evidence="2">
    <location>
        <begin position="137"/>
        <end position="216"/>
    </location>
</feature>
<name>A0A8J5Z885_9ROSI</name>
<evidence type="ECO:0000259" key="2">
    <source>
        <dbReference type="Pfam" id="PF25089"/>
    </source>
</evidence>
<dbReference type="PANTHER" id="PTHR35127:SF1">
    <property type="entry name" value="GENOME ASSEMBLY, CHROMOSOME: A10"/>
    <property type="match status" value="1"/>
</dbReference>
<evidence type="ECO:0000313" key="3">
    <source>
        <dbReference type="EMBL" id="KAG8501866.1"/>
    </source>
</evidence>